<organism evidence="2 3">
    <name type="scientific">Halogeometricum borinquense</name>
    <dbReference type="NCBI Taxonomy" id="60847"/>
    <lineage>
        <taxon>Archaea</taxon>
        <taxon>Methanobacteriati</taxon>
        <taxon>Methanobacteriota</taxon>
        <taxon>Stenosarchaea group</taxon>
        <taxon>Halobacteria</taxon>
        <taxon>Halobacteriales</taxon>
        <taxon>Haloferacaceae</taxon>
        <taxon>Halogeometricum</taxon>
    </lineage>
</organism>
<dbReference type="AlphaFoldDB" id="A0A6C0UMW4"/>
<reference evidence="2 3" key="1">
    <citation type="submission" date="2020-02" db="EMBL/GenBank/DDBJ databases">
        <title>Whole genome sequence of Halogeometricum borinquense strain wsp4.</title>
        <authorList>
            <person name="Verma D.K."/>
            <person name="Gopal K."/>
            <person name="Prasad E.S."/>
        </authorList>
    </citation>
    <scope>NUCLEOTIDE SEQUENCE [LARGE SCALE GENOMIC DNA]</scope>
    <source>
        <strain evidence="3">wsp4</strain>
    </source>
</reference>
<dbReference type="RefSeq" id="WP_163487461.1">
    <property type="nucleotide sequence ID" value="NZ_CP048739.1"/>
</dbReference>
<name>A0A6C0UMW4_9EURY</name>
<dbReference type="GeneID" id="44081001"/>
<dbReference type="Gene3D" id="3.40.1440.10">
    <property type="entry name" value="GIY-YIG endonuclease"/>
    <property type="match status" value="1"/>
</dbReference>
<dbReference type="InterPro" id="IPR000305">
    <property type="entry name" value="GIY-YIG_endonuc"/>
</dbReference>
<dbReference type="Pfam" id="PF24348">
    <property type="entry name" value="DUF7508"/>
    <property type="match status" value="1"/>
</dbReference>
<evidence type="ECO:0000313" key="2">
    <source>
        <dbReference type="EMBL" id="QIB75711.1"/>
    </source>
</evidence>
<dbReference type="InterPro" id="IPR035901">
    <property type="entry name" value="GIY-YIG_endonuc_sf"/>
</dbReference>
<dbReference type="InterPro" id="IPR055930">
    <property type="entry name" value="DUF7508"/>
</dbReference>
<proteinExistence type="predicted"/>
<evidence type="ECO:0000259" key="1">
    <source>
        <dbReference type="PROSITE" id="PS50164"/>
    </source>
</evidence>
<sequence>MPIKKNWSKATKQQIKSKVPEKKGIYELKSFGEVKYVGSSSDLRRRLLEHLDDRNPNYYRFKKLGFFSSLKNAEREHYDRHVDKYGQPPTWNEKRP</sequence>
<feature type="domain" description="GIY-YIG" evidence="1">
    <location>
        <begin position="21"/>
        <end position="93"/>
    </location>
</feature>
<accession>A0A6C0UMW4</accession>
<gene>
    <name evidence="2" type="ORF">G3I44_16330</name>
</gene>
<dbReference type="Proteomes" id="UP000465846">
    <property type="component" value="Chromosome"/>
</dbReference>
<evidence type="ECO:0000313" key="3">
    <source>
        <dbReference type="Proteomes" id="UP000465846"/>
    </source>
</evidence>
<dbReference type="SUPFAM" id="SSF82771">
    <property type="entry name" value="GIY-YIG endonuclease"/>
    <property type="match status" value="1"/>
</dbReference>
<dbReference type="EMBL" id="CP048739">
    <property type="protein sequence ID" value="QIB75711.1"/>
    <property type="molecule type" value="Genomic_DNA"/>
</dbReference>
<dbReference type="PROSITE" id="PS50164">
    <property type="entry name" value="GIY_YIG"/>
    <property type="match status" value="1"/>
</dbReference>
<protein>
    <submittedName>
        <fullName evidence="2">GIY-YIG nuclease family protein</fullName>
    </submittedName>
</protein>